<name>A0A1G6YDW0_9BACT</name>
<dbReference type="EMBL" id="FNAC01000095">
    <property type="protein sequence ID" value="SDD87766.1"/>
    <property type="molecule type" value="Genomic_DNA"/>
</dbReference>
<dbReference type="OrthoDB" id="817960at2"/>
<accession>A0A1G6YDW0</accession>
<dbReference type="InterPro" id="IPR025316">
    <property type="entry name" value="DUF4221"/>
</dbReference>
<evidence type="ECO:0000313" key="2">
    <source>
        <dbReference type="Proteomes" id="UP000199060"/>
    </source>
</evidence>
<gene>
    <name evidence="1" type="ORF">SAMN04488104_10953</name>
</gene>
<dbReference type="Proteomes" id="UP000199060">
    <property type="component" value="Unassembled WGS sequence"/>
</dbReference>
<protein>
    <submittedName>
        <fullName evidence="1">Uncharacterized protein</fullName>
    </submittedName>
</protein>
<dbReference type="Pfam" id="PF13970">
    <property type="entry name" value="DUF4221"/>
    <property type="match status" value="1"/>
</dbReference>
<organism evidence="1 2">
    <name type="scientific">Algoriphagus faecimaris</name>
    <dbReference type="NCBI Taxonomy" id="686796"/>
    <lineage>
        <taxon>Bacteria</taxon>
        <taxon>Pseudomonadati</taxon>
        <taxon>Bacteroidota</taxon>
        <taxon>Cytophagia</taxon>
        <taxon>Cytophagales</taxon>
        <taxon>Cyclobacteriaceae</taxon>
        <taxon>Algoriphagus</taxon>
    </lineage>
</organism>
<proteinExistence type="predicted"/>
<evidence type="ECO:0000313" key="1">
    <source>
        <dbReference type="EMBL" id="SDD87766.1"/>
    </source>
</evidence>
<reference evidence="2" key="1">
    <citation type="submission" date="2016-10" db="EMBL/GenBank/DDBJ databases">
        <authorList>
            <person name="Varghese N."/>
            <person name="Submissions S."/>
        </authorList>
    </citation>
    <scope>NUCLEOTIDE SEQUENCE [LARGE SCALE GENOMIC DNA]</scope>
    <source>
        <strain evidence="2">DSM 23095</strain>
    </source>
</reference>
<dbReference type="AlphaFoldDB" id="A0A1G6YDW0"/>
<keyword evidence="2" id="KW-1185">Reference proteome</keyword>
<sequence>MTRYTSTFHFWNNKLVLPQTVYFRYTNEINEDFFKYKNPFLILNLDNFRVEEIPYRLSKSNFGEYINTPKVLLGHKEANTYILPYYSNQLDIFNLDSHETKSYQLKTNLIPEFTNNFFLNEERLNQSLEQNMSDYLSEPQNLGILVDPYRNLFYRMTWPGTGVPEGVSSMKFVATPSHFILSVYDENFELKYEFELPEYEYIPHQYFVSEAGLHLFGNHPDHPDSKEDQILIHTFDFSD</sequence>
<dbReference type="STRING" id="686796.SAMN04488104_10953"/>